<dbReference type="SMART" id="SM00033">
    <property type="entry name" value="CH"/>
    <property type="match status" value="1"/>
</dbReference>
<dbReference type="Pfam" id="PF00435">
    <property type="entry name" value="Spectrin"/>
    <property type="match status" value="1"/>
</dbReference>
<dbReference type="Gene3D" id="1.20.58.60">
    <property type="match status" value="5"/>
</dbReference>
<dbReference type="InterPro" id="IPR001452">
    <property type="entry name" value="SH3_domain"/>
</dbReference>
<dbReference type="FunFam" id="1.20.58.60:FF:000055">
    <property type="entry name" value="Short stop, isoform K"/>
    <property type="match status" value="1"/>
</dbReference>
<dbReference type="CDD" id="cd00176">
    <property type="entry name" value="SPEC"/>
    <property type="match status" value="3"/>
</dbReference>
<dbReference type="GO" id="GO:0045104">
    <property type="term" value="P:intermediate filament cytoskeleton organization"/>
    <property type="evidence" value="ECO:0007669"/>
    <property type="project" value="InterPro"/>
</dbReference>
<dbReference type="InterPro" id="IPR002017">
    <property type="entry name" value="Spectrin_repeat"/>
</dbReference>
<dbReference type="PANTHER" id="PTHR23169">
    <property type="entry name" value="ENVOPLAKIN"/>
    <property type="match status" value="1"/>
</dbReference>
<dbReference type="Gene3D" id="3.90.1290.10">
    <property type="entry name" value="Plakin repeat"/>
    <property type="match status" value="12"/>
</dbReference>
<dbReference type="Pfam" id="PF21020">
    <property type="entry name" value="Spectrin_4"/>
    <property type="match status" value="1"/>
</dbReference>
<feature type="non-terminal residue" evidence="11">
    <location>
        <position position="1"/>
    </location>
</feature>
<evidence type="ECO:0000256" key="6">
    <source>
        <dbReference type="PROSITE-ProRule" id="PRU00192"/>
    </source>
</evidence>
<evidence type="ECO:0000313" key="12">
    <source>
        <dbReference type="Proteomes" id="UP001187531"/>
    </source>
</evidence>
<dbReference type="Proteomes" id="UP001187531">
    <property type="component" value="Unassembled WGS sequence"/>
</dbReference>
<evidence type="ECO:0000256" key="3">
    <source>
        <dbReference type="ARBA" id="ARBA00022490"/>
    </source>
</evidence>
<feature type="domain" description="SH3" evidence="9">
    <location>
        <begin position="788"/>
        <end position="845"/>
    </location>
</feature>
<dbReference type="Pfam" id="PF17902">
    <property type="entry name" value="SH3_10"/>
    <property type="match status" value="1"/>
</dbReference>
<comment type="subcellular location">
    <subcellularLocation>
        <location evidence="1">Cytoplasm</location>
    </subcellularLocation>
</comment>
<dbReference type="SUPFAM" id="SSF75399">
    <property type="entry name" value="Plakin repeat"/>
    <property type="match status" value="18"/>
</dbReference>
<evidence type="ECO:0008006" key="13">
    <source>
        <dbReference type="Google" id="ProtNLM"/>
    </source>
</evidence>
<keyword evidence="4" id="KW-0597">Phosphoprotein</keyword>
<dbReference type="EMBL" id="JAVRJZ010000018">
    <property type="protein sequence ID" value="KAK2709046.1"/>
    <property type="molecule type" value="Genomic_DNA"/>
</dbReference>
<dbReference type="GO" id="GO:0031122">
    <property type="term" value="P:cytoplasmic microtubule organization"/>
    <property type="evidence" value="ECO:0007669"/>
    <property type="project" value="TreeGrafter"/>
</dbReference>
<evidence type="ECO:0000256" key="4">
    <source>
        <dbReference type="ARBA" id="ARBA00022553"/>
    </source>
</evidence>
<evidence type="ECO:0000256" key="7">
    <source>
        <dbReference type="SAM" id="Coils"/>
    </source>
</evidence>
<dbReference type="SMART" id="SM00250">
    <property type="entry name" value="PLEC"/>
    <property type="match status" value="21"/>
</dbReference>
<dbReference type="InterPro" id="IPR001101">
    <property type="entry name" value="Plectin_repeat"/>
</dbReference>
<gene>
    <name evidence="11" type="ORF">QYM36_014618</name>
</gene>
<dbReference type="Pfam" id="PF00307">
    <property type="entry name" value="CH"/>
    <property type="match status" value="1"/>
</dbReference>
<dbReference type="PROSITE" id="PS50021">
    <property type="entry name" value="CH"/>
    <property type="match status" value="1"/>
</dbReference>
<keyword evidence="7" id="KW-0175">Coiled coil</keyword>
<dbReference type="InterPro" id="IPR001715">
    <property type="entry name" value="CH_dom"/>
</dbReference>
<evidence type="ECO:0000313" key="11">
    <source>
        <dbReference type="EMBL" id="KAK2709046.1"/>
    </source>
</evidence>
<reference evidence="11" key="1">
    <citation type="submission" date="2023-07" db="EMBL/GenBank/DDBJ databases">
        <title>Chromosome-level genome assembly of Artemia franciscana.</title>
        <authorList>
            <person name="Jo E."/>
        </authorList>
    </citation>
    <scope>NUCLEOTIDE SEQUENCE</scope>
    <source>
        <tissue evidence="11">Whole body</tissue>
    </source>
</reference>
<sequence length="4306" mass="481923">MSVYKFKKGNRLYIQARRSDDDPDQFHPLDEAIRIAEAMGSMDVETVLTRRDINTDVQGVTTETDRVERRTGVKTVTKRVIRKTTTVTKTETSSFREDLDRQMSSSVARETRAIFSVNRDGSYRTNTMSDRAKISDIMVGQEDSMTAREALLRWAQKTTAKYPGVRVGDFTNSWKDGLAFNAIIHRNRPDLVEWRTIRNRAIRERLDSAFNVLEKEYAVTRLLDPEDVDTPEPDEKSLITYISSVYDVFPEPPVIHPLYDPETQRKYNDYRELSRVLMSWIRHSVAVMQDRDFPPTLIEMKKLADESNRFRNEEVPSRLKEKQALFQMFKDIEQFLEETGEYLEPDLRPDSIERHWNQMLTLHQERKVAIQDEIVRLERLQRIAEKVHRDAKQVEVKLGNLEQQIEEEAQKIYRAHPADVKRNCDLINQEVDALDDVIKSMFGDVQMLKDGRHNQAAEMHKRVQRIHQRWLSLRTMFQSRLVSILSTLDESRMSRSTLESRLFETNEHFRHLRDCTEWVKSKLKVIEEAEYGTDLPGVQVELEEHVKEQKAIERFQPAIDKCSQGRNAFSGEDLQIYTTHLTYMLKLHSELLSNSSKRLSDLNILLDFMQSATNELIWLNEKEEIEVNRDWSAKGLDIQEIENYYEALMPELEKREIQFTAVQDRGESLLLQHHPASKTIEAYLAAMQTQWSWVLQLTLCLEIHLRQATIYQTFFAEIKECEQWVQQQDQLLNTTFSQSEFSLDEGERLLREMQILREDLARYGDMVQALVERSAIVPPLRLRKHAVRQPLAVEAICNYDSVSTSISKGEQCKLLDNVQKTKWRIVNSSGAEGLVPGVCFFIPPPDAEALDGAEKLKRQYDRCVALWQKKQLRMRQNMIFATIKVVRSWDLQQFLAMGKEQRDAIRKALNEDAGKLMSEGDPTDPQLKRLAKEMAEVNRLFDDFERRAAEGEGTVLNINEQLASLENVLDDADQTLQAKMAAPVPRDMDTLETLVIEHRVFETELQKIDGELNEIKVIFSQQPRKTTNTQQRIDSCSQTFDRVWQTSRIYIERLKCVEIVLNGLEEATTVVSEIEIKLAAYDKMPSTIDSLKKVHEDLADVQSSIQVQQPVIDQLNDDMQTTRRLVEKSRVGLQSARATLKRHPDVDRLEADVSQVTVRWANVCSQVAERLQSVEVAGELLDKYNVQAQNNREWLNGIEQQVVNGYAGELFNGAIERKQHIEDMNAAGGRLLREAKIFDIRLSHYKQSLEEIQPSLDGVLSPQKKQKVDSCAESVSQDLDEINGRYKGLLDKLMKRLDDEFGETSQTIIGDKSEALNFQTFRTELNIPDNVDIEDLDDEEMISGSFQFPSRSWRMSSSSESGLHTSISSVRLNQTSITSLGSSTIINGADSKFDSHSEHSFDTNITEENIDRARTVYDATTKESLTLSQAVEAKIIDLRTGEYCDQVTGKCMSLKRAAAIGLLSQSLLQLIDKQKSEVMLKTPKISAVKNKVSVVAAILSGDINSVGEININAQVYTVSEAYRRGYLKLSLPPPYDGYCLSEAIEQNLIDTNSGQFLDRNTDKFIPISDAIKLKYINPNIREVVHSNAKSRVTLNDAVKKGVLDIKNGLFLNTKTGDSFSFIEAAKKKFVSRPITLKDCVDQGYLTGDSDSFKDPFFGGNLTVITAVKNGLLDPYLKTVKNTLTGEYVSLEEAVATGIILYNCRFVDMVSKEQLPLWKAVECGYLASVKLHTVFEIEGFKNAKTGDFVDFKSAVDFGIIDLKLGCVCDISVGRNMSLVDAVDAGIVQRSVCDVLSRNIGMEDRYGVEMTVFEAVAEGCLDYKHGRICHAETRQFISLDEAIKMKIITSEGASVLRSILNLAVSVFTIIETTETVERYAESVTEKVVVNSSLISEETLVRKSPSPSKSPSRKFSQYEYMEQGLEIDTVDTTSLKRGEQELCEEASKVASCIQSLSEDTADGAINVTITSAATDFNLNLKRTDCTNDKFHLQRTNSRRKLVTIPPNGLSLQSAINDFIVDPTTGIILPPNSDAPIPLITALETRLIDPSSGYVLDRSTNSYVDLLSAAKSRLLSDAAEYEHMGSILSLKEAVIRLFVRFNPLETVNETTSVSLSVDQLKEQREGVVVEGSSLSNISSIESTLKIEATKGVSLATTTIPVNKNEAVTGANKMSGSPTKEKRLSFSPETETLEGMKGEKRMEVVEKNTGEEKFKSQLSETYPEEPPSLTRSDSMAFPANYQEPIEISKGAVFQPSTGKLIVNDVEMDLFYAISQNKIPATKVKFYDQQLDKEFSISEAVRKGIISKETGNIKLKEGFLSFPDAIKAGLVLVVGVPLSQKVDDDGEEEIKLQDPKTGEEYSLEEAIYRGIISAEVAEKYVKQKRRSSLDKLPDEVLAAIFIKDLKGDKEVSVKEAIAAGLTTEQEIADLIEEKIQQIQVMKKLDRKKSLSELTKERLTLIPQFTLPESETSYTGKVKRKVAKILEAANLGLIDLDTAKLIDEAEIPEKLIEDGKLNPFSGAIRNVNTGNILTVIEAIDAGILDLSSKSVSTPVGRFLSLNEAFEVGLYDTDKKRLIHPESGRFISVTEAMNMEIIDPNSTFIEPRNFVEMSLREGVERDLVNKKTGEVSSREGLLSVPDAVERKLFNANSNASDEYPKIAPSLSLALNLGLITEDIKYFNKNTKKTMEISTAFNKGYLMSTIQPNIHNGIELQTAIKDKLIDVKTRSLVLPQSKVPISVYEAIESGILRLPPQQPHCYPPVSNPLALAEVQIDNIIESVENINPEFIKLLPGFELLDKSQVKCGKTSKIITIELARKFGIVENLEPSEVDLLGCFVSGLVTADGMLIHPVTGVCTAIADAINSQMVSYPVPENCSIVPFKDNWSNDVTNLLVFDINTQQILTVGQLQDKDMSSETPEKVKEAIQRGSIIPAGVLKFKEPEKTLTRRESLLGGSVEHLPLQRRISLSNALALPLVRQTSVKVGDKTVTIESGFEEGIVSEDSVIVVNENGETFIEDFKDYLINVRQLLSAEEASLHSFYDFREKYFQDPSTRDFITFSSFLAQNVVDSEFLVVKDLRVNKFIPIKSGLDETLISSDFGEMKNPKDGSTVEFYEAVKKGWVKIQPFTNLNSESSSEELYKVYEPKTKHVIVEGESVHLATAISKGLIPIENFNVVKNRSSKPLIQSLSSDSQNKYLIIDDIHYELQEAINLGLVRPKSHPLTIEAAYERGLLDNNGTIFDPFTGNMINIPDALDSCILDSYATLIKHPSSGYFMTLAEAVDESIVHDGKIRTTSGYLSVEEGLKSGIIYSSVKSIRLEDALSSPLFNKRTDKFNNIYNGRFESLNEAILSGLVDVKDLIVETNGAEEELRTAIVSNTARIEGIKIVIQEEIHEITEIFEKGKLKRKPKQITIQDAIRTGLYSPKSGLLTITDETLTIQEALRREVVLDGPFLKDTRTGEILTVSQAIHTGILNPFSGQYIDPATGSEMNLFESLEKGLLVKSERRCSLPRSVSVGVYEPNLGKIIEENTAYAVKYAEKQGLVDKSKTLFTDPNSGAVLSYDQAVDCGLLDAQKGKICISKDTYIDLAAAVEQNLMFEISLPLPLTTAILLKVFNPETSSFLNPNTGRSVSLLEAIELKLIDSDSVHVVDTEHGFLKKRSLLDAINSGVVKSDSSNVMDFRNGKELPLEEALQSGLIIDSRGAISLQKMLSRGFYDEQSGLILDPNTGKDITLHEAMRRLVVNPALPVYFNPETKELLSLVEACRLGIIDRRSGKMFPYNFKSSISLLKAFNDGVIIDVEKPLTLYEALSLSLYNPLTGLFIHPITGQQITLQEAITSQLIDASKSVLRLPNARKYLSLSESLKINLIDPIRGRYNAPNESYDTINFLEAKMKGYIVNSRKPMSLLEVVLNDLVLQETGKIIDPLVGDQLPLDLSIEHGLVEPLTTLYTAPNKSLQAAINDGCVDAAKAKVFDPNSGGSLSISQAFDCGLLKHVGNPISFSEGIDNGLVNLKTFRLSDPRTESEYSLEDAIRSELIDPETAVVRHPTSGNYITLRTAIKEEMVDLQRKAVINPVTGKLGSLCVFFDQGSIVFMRSPLTFTSAIEKGHLNLDNGKLEDPVSKEIISLKEGIKQGILDPHTAIVKDTKNKRLLTLDMALAGGILDSDKGMVLNTEDNRLLTMFEAVESGFILTPGCAISLIEAIELEVYDVISEKFVCPYTKQLFSFEEAVSQKLVCLSSTMVRISKEESPLTLQTVLSLGILSPENGSIRNQDGNWLKLNEALAQGLLVSADARLAVEEKYRSCAENLTNLVSWL</sequence>
<dbReference type="InterPro" id="IPR018159">
    <property type="entry name" value="Spectrin/alpha-actinin"/>
</dbReference>
<keyword evidence="5" id="KW-0677">Repeat</keyword>
<dbReference type="SUPFAM" id="SSF46966">
    <property type="entry name" value="Spectrin repeat"/>
    <property type="match status" value="7"/>
</dbReference>
<evidence type="ECO:0000256" key="2">
    <source>
        <dbReference type="ARBA" id="ARBA00022443"/>
    </source>
</evidence>
<dbReference type="GO" id="GO:0005882">
    <property type="term" value="C:intermediate filament"/>
    <property type="evidence" value="ECO:0007669"/>
    <property type="project" value="TreeGrafter"/>
</dbReference>
<evidence type="ECO:0000259" key="10">
    <source>
        <dbReference type="PROSITE" id="PS50021"/>
    </source>
</evidence>
<dbReference type="FunFam" id="1.10.418.10:FF:000022">
    <property type="entry name" value="Short stop, isoform K"/>
    <property type="match status" value="1"/>
</dbReference>
<dbReference type="SMART" id="SM00150">
    <property type="entry name" value="SPEC"/>
    <property type="match status" value="7"/>
</dbReference>
<feature type="domain" description="Calponin-homology (CH)" evidence="10">
    <location>
        <begin position="145"/>
        <end position="250"/>
    </location>
</feature>
<dbReference type="InterPro" id="IPR036872">
    <property type="entry name" value="CH_dom_sf"/>
</dbReference>
<dbReference type="InterPro" id="IPR049538">
    <property type="entry name" value="PCN-like_spectrin-like_rpt"/>
</dbReference>
<dbReference type="Gene3D" id="1.10.418.10">
    <property type="entry name" value="Calponin-like domain"/>
    <property type="match status" value="1"/>
</dbReference>
<evidence type="ECO:0000259" key="9">
    <source>
        <dbReference type="PROSITE" id="PS50002"/>
    </source>
</evidence>
<keyword evidence="3" id="KW-0963">Cytoplasm</keyword>
<dbReference type="InterPro" id="IPR043197">
    <property type="entry name" value="Plakin"/>
</dbReference>
<feature type="coiled-coil region" evidence="7">
    <location>
        <begin position="377"/>
        <end position="411"/>
    </location>
</feature>
<evidence type="ECO:0000256" key="8">
    <source>
        <dbReference type="SAM" id="MobiDB-lite"/>
    </source>
</evidence>
<feature type="region of interest" description="Disordered" evidence="8">
    <location>
        <begin position="2164"/>
        <end position="2192"/>
    </location>
</feature>
<accession>A0AA88L194</accession>
<proteinExistence type="predicted"/>
<dbReference type="GO" id="GO:0005737">
    <property type="term" value="C:cytoplasm"/>
    <property type="evidence" value="ECO:0007669"/>
    <property type="project" value="UniProtKB-SubCell"/>
</dbReference>
<feature type="region of interest" description="Disordered" evidence="8">
    <location>
        <begin position="2204"/>
        <end position="2226"/>
    </location>
</feature>
<evidence type="ECO:0000256" key="5">
    <source>
        <dbReference type="ARBA" id="ARBA00022737"/>
    </source>
</evidence>
<dbReference type="Gene3D" id="2.30.30.40">
    <property type="entry name" value="SH3 Domains"/>
    <property type="match status" value="1"/>
</dbReference>
<dbReference type="PROSITE" id="PS50002">
    <property type="entry name" value="SH3"/>
    <property type="match status" value="1"/>
</dbReference>
<dbReference type="InterPro" id="IPR041615">
    <property type="entry name" value="Desmoplakin_SH3"/>
</dbReference>
<keyword evidence="2 6" id="KW-0728">SH3 domain</keyword>
<dbReference type="InterPro" id="IPR035915">
    <property type="entry name" value="Plakin_repeat_sf"/>
</dbReference>
<evidence type="ECO:0000256" key="1">
    <source>
        <dbReference type="ARBA" id="ARBA00004496"/>
    </source>
</evidence>
<dbReference type="Pfam" id="PF21019">
    <property type="entry name" value="Spectrin_3"/>
    <property type="match status" value="1"/>
</dbReference>
<comment type="caution">
    <text evidence="11">The sequence shown here is derived from an EMBL/GenBank/DDBJ whole genome shotgun (WGS) entry which is preliminary data.</text>
</comment>
<organism evidence="11 12">
    <name type="scientific">Artemia franciscana</name>
    <name type="common">Brine shrimp</name>
    <name type="synonym">Artemia sanfranciscana</name>
    <dbReference type="NCBI Taxonomy" id="6661"/>
    <lineage>
        <taxon>Eukaryota</taxon>
        <taxon>Metazoa</taxon>
        <taxon>Ecdysozoa</taxon>
        <taxon>Arthropoda</taxon>
        <taxon>Crustacea</taxon>
        <taxon>Branchiopoda</taxon>
        <taxon>Anostraca</taxon>
        <taxon>Artemiidae</taxon>
        <taxon>Artemia</taxon>
    </lineage>
</organism>
<dbReference type="CDD" id="cd21189">
    <property type="entry name" value="CH_PLEC-like_rpt2"/>
    <property type="match status" value="1"/>
</dbReference>
<dbReference type="SUPFAM" id="SSF47576">
    <property type="entry name" value="Calponin-homology domain, CH-domain"/>
    <property type="match status" value="1"/>
</dbReference>
<feature type="coiled-coil region" evidence="7">
    <location>
        <begin position="927"/>
        <end position="982"/>
    </location>
</feature>
<keyword evidence="12" id="KW-1185">Reference proteome</keyword>
<dbReference type="PANTHER" id="PTHR23169:SF23">
    <property type="entry name" value="SHORT STOP, ISOFORM H"/>
    <property type="match status" value="1"/>
</dbReference>
<dbReference type="GO" id="GO:0005198">
    <property type="term" value="F:structural molecule activity"/>
    <property type="evidence" value="ECO:0007669"/>
    <property type="project" value="TreeGrafter"/>
</dbReference>
<dbReference type="GO" id="GO:0030056">
    <property type="term" value="C:hemidesmosome"/>
    <property type="evidence" value="ECO:0007669"/>
    <property type="project" value="TreeGrafter"/>
</dbReference>
<name>A0AA88L194_ARTSF</name>
<dbReference type="GO" id="GO:0042060">
    <property type="term" value="P:wound healing"/>
    <property type="evidence" value="ECO:0007669"/>
    <property type="project" value="TreeGrafter"/>
</dbReference>
<dbReference type="GO" id="GO:0016020">
    <property type="term" value="C:membrane"/>
    <property type="evidence" value="ECO:0007669"/>
    <property type="project" value="TreeGrafter"/>
</dbReference>
<protein>
    <recommendedName>
        <fullName evidence="13">Dystonin</fullName>
    </recommendedName>
</protein>